<evidence type="ECO:0008006" key="15">
    <source>
        <dbReference type="Google" id="ProtNLM"/>
    </source>
</evidence>
<dbReference type="GO" id="GO:0016020">
    <property type="term" value="C:membrane"/>
    <property type="evidence" value="ECO:0007669"/>
    <property type="project" value="UniProtKB-SubCell"/>
</dbReference>
<evidence type="ECO:0000256" key="7">
    <source>
        <dbReference type="ARBA" id="ARBA00022723"/>
    </source>
</evidence>
<dbReference type="PANTHER" id="PTHR46300">
    <property type="entry name" value="P450, PUTATIVE (EUROFUNG)-RELATED-RELATED"/>
    <property type="match status" value="1"/>
</dbReference>
<comment type="similarity">
    <text evidence="4">Belongs to the cytochrome P450 family.</text>
</comment>
<keyword evidence="5" id="KW-0349">Heme</keyword>
<dbReference type="Gene3D" id="1.10.630.10">
    <property type="entry name" value="Cytochrome P450"/>
    <property type="match status" value="1"/>
</dbReference>
<dbReference type="InterPro" id="IPR001128">
    <property type="entry name" value="Cyt_P450"/>
</dbReference>
<evidence type="ECO:0000256" key="1">
    <source>
        <dbReference type="ARBA" id="ARBA00001971"/>
    </source>
</evidence>
<dbReference type="PRINTS" id="PR00463">
    <property type="entry name" value="EP450I"/>
</dbReference>
<evidence type="ECO:0000256" key="2">
    <source>
        <dbReference type="ARBA" id="ARBA00004167"/>
    </source>
</evidence>
<dbReference type="GO" id="GO:0020037">
    <property type="term" value="F:heme binding"/>
    <property type="evidence" value="ECO:0007669"/>
    <property type="project" value="InterPro"/>
</dbReference>
<evidence type="ECO:0000256" key="11">
    <source>
        <dbReference type="ARBA" id="ARBA00023033"/>
    </source>
</evidence>
<evidence type="ECO:0000256" key="3">
    <source>
        <dbReference type="ARBA" id="ARBA00005179"/>
    </source>
</evidence>
<evidence type="ECO:0000256" key="8">
    <source>
        <dbReference type="ARBA" id="ARBA00022989"/>
    </source>
</evidence>
<dbReference type="GO" id="GO:0016705">
    <property type="term" value="F:oxidoreductase activity, acting on paired donors, with incorporation or reduction of molecular oxygen"/>
    <property type="evidence" value="ECO:0007669"/>
    <property type="project" value="InterPro"/>
</dbReference>
<keyword evidence="12" id="KW-0472">Membrane</keyword>
<evidence type="ECO:0000256" key="9">
    <source>
        <dbReference type="ARBA" id="ARBA00023002"/>
    </source>
</evidence>
<reference evidence="13" key="1">
    <citation type="submission" date="2022-07" db="EMBL/GenBank/DDBJ databases">
        <title>Genome Sequence of Physisporinus lineatus.</title>
        <authorList>
            <person name="Buettner E."/>
        </authorList>
    </citation>
    <scope>NUCLEOTIDE SEQUENCE</scope>
    <source>
        <strain evidence="13">VT162</strain>
    </source>
</reference>
<keyword evidence="6" id="KW-0812">Transmembrane</keyword>
<dbReference type="Proteomes" id="UP001212997">
    <property type="component" value="Unassembled WGS sequence"/>
</dbReference>
<evidence type="ECO:0000313" key="14">
    <source>
        <dbReference type="Proteomes" id="UP001212997"/>
    </source>
</evidence>
<evidence type="ECO:0000313" key="13">
    <source>
        <dbReference type="EMBL" id="KAJ3489948.1"/>
    </source>
</evidence>
<keyword evidence="7" id="KW-0479">Metal-binding</keyword>
<comment type="pathway">
    <text evidence="3">Secondary metabolite biosynthesis.</text>
</comment>
<evidence type="ECO:0000256" key="4">
    <source>
        <dbReference type="ARBA" id="ARBA00010617"/>
    </source>
</evidence>
<dbReference type="EMBL" id="JANAWD010000036">
    <property type="protein sequence ID" value="KAJ3489948.1"/>
    <property type="molecule type" value="Genomic_DNA"/>
</dbReference>
<protein>
    <recommendedName>
        <fullName evidence="15">Cytochrome P450</fullName>
    </recommendedName>
</protein>
<dbReference type="PANTHER" id="PTHR46300:SF7">
    <property type="entry name" value="P450, PUTATIVE (EUROFUNG)-RELATED"/>
    <property type="match status" value="1"/>
</dbReference>
<keyword evidence="10" id="KW-0408">Iron</keyword>
<evidence type="ECO:0000256" key="5">
    <source>
        <dbReference type="ARBA" id="ARBA00022617"/>
    </source>
</evidence>
<organism evidence="13 14">
    <name type="scientific">Meripilus lineatus</name>
    <dbReference type="NCBI Taxonomy" id="2056292"/>
    <lineage>
        <taxon>Eukaryota</taxon>
        <taxon>Fungi</taxon>
        <taxon>Dikarya</taxon>
        <taxon>Basidiomycota</taxon>
        <taxon>Agaricomycotina</taxon>
        <taxon>Agaricomycetes</taxon>
        <taxon>Polyporales</taxon>
        <taxon>Meripilaceae</taxon>
        <taxon>Meripilus</taxon>
    </lineage>
</organism>
<comment type="caution">
    <text evidence="13">The sequence shown here is derived from an EMBL/GenBank/DDBJ whole genome shotgun (WGS) entry which is preliminary data.</text>
</comment>
<comment type="cofactor">
    <cofactor evidence="1">
        <name>heme</name>
        <dbReference type="ChEBI" id="CHEBI:30413"/>
    </cofactor>
</comment>
<dbReference type="GO" id="GO:0004497">
    <property type="term" value="F:monooxygenase activity"/>
    <property type="evidence" value="ECO:0007669"/>
    <property type="project" value="UniProtKB-KW"/>
</dbReference>
<keyword evidence="11" id="KW-0503">Monooxygenase</keyword>
<dbReference type="Pfam" id="PF00067">
    <property type="entry name" value="p450"/>
    <property type="match status" value="2"/>
</dbReference>
<name>A0AAD5V9T7_9APHY</name>
<dbReference type="AlphaFoldDB" id="A0AAD5V9T7"/>
<gene>
    <name evidence="13" type="ORF">NLI96_g1781</name>
</gene>
<evidence type="ECO:0000256" key="12">
    <source>
        <dbReference type="ARBA" id="ARBA00023136"/>
    </source>
</evidence>
<comment type="subcellular location">
    <subcellularLocation>
        <location evidence="2">Membrane</location>
        <topology evidence="2">Single-pass membrane protein</topology>
    </subcellularLocation>
</comment>
<dbReference type="GO" id="GO:0005506">
    <property type="term" value="F:iron ion binding"/>
    <property type="evidence" value="ECO:0007669"/>
    <property type="project" value="InterPro"/>
</dbReference>
<dbReference type="InterPro" id="IPR050364">
    <property type="entry name" value="Cytochrome_P450_fung"/>
</dbReference>
<sequence length="435" mass="49003">MASLTATLFAGGIICLLAVTHFRNRFQRNPYPPGPKGIPLLGNIWDIPRPDEAFKYSRYSKMFDGIYHLSALGTHIVGISCPKIADDLLVKRASNYSDRPNMPMLNELGWEFAIPTMHSDDRWKRHRKLFDTRFRPANIPSHHSKIRASTLRFLGDLLKSPTNLREHTSRLVASISIHIVYGSAVEKHVDHLTDIAEQAISILKCATPGAYMVDRIPLLKYVPSWFPGAGFKQTALRWRQITREMVEFPFNIVWDAMVDNTASPCFVVDAIDSLKASGAELNSTEIDIIRNCAGVGYPGMRCLLTQISNMKELNVYVYLNAFQLQEIQCVSGSMLFSVTGLIELQTGSAVLSFFLAMMLHPEIQRRAQAELDFVCPERLPEFSDRQNLPYIDALCTELLRWSSIGPIAFPHTTSEDDTYNGYFIPARTIVVADSL</sequence>
<keyword evidence="14" id="KW-1185">Reference proteome</keyword>
<dbReference type="SUPFAM" id="SSF48264">
    <property type="entry name" value="Cytochrome P450"/>
    <property type="match status" value="1"/>
</dbReference>
<evidence type="ECO:0000256" key="6">
    <source>
        <dbReference type="ARBA" id="ARBA00022692"/>
    </source>
</evidence>
<proteinExistence type="inferred from homology"/>
<keyword evidence="9" id="KW-0560">Oxidoreductase</keyword>
<dbReference type="InterPro" id="IPR036396">
    <property type="entry name" value="Cyt_P450_sf"/>
</dbReference>
<accession>A0AAD5V9T7</accession>
<evidence type="ECO:0000256" key="10">
    <source>
        <dbReference type="ARBA" id="ARBA00023004"/>
    </source>
</evidence>
<keyword evidence="8" id="KW-1133">Transmembrane helix</keyword>
<dbReference type="InterPro" id="IPR002401">
    <property type="entry name" value="Cyt_P450_E_grp-I"/>
</dbReference>